<protein>
    <submittedName>
        <fullName evidence="1">Uncharacterized protein</fullName>
    </submittedName>
</protein>
<evidence type="ECO:0000313" key="2">
    <source>
        <dbReference type="Proteomes" id="UP001055879"/>
    </source>
</evidence>
<keyword evidence="2" id="KW-1185">Reference proteome</keyword>
<reference evidence="1 2" key="2">
    <citation type="journal article" date="2022" name="Mol. Ecol. Resour.">
        <title>The genomes of chicory, endive, great burdock and yacon provide insights into Asteraceae paleo-polyploidization history and plant inulin production.</title>
        <authorList>
            <person name="Fan W."/>
            <person name="Wang S."/>
            <person name="Wang H."/>
            <person name="Wang A."/>
            <person name="Jiang F."/>
            <person name="Liu H."/>
            <person name="Zhao H."/>
            <person name="Xu D."/>
            <person name="Zhang Y."/>
        </authorList>
    </citation>
    <scope>NUCLEOTIDE SEQUENCE [LARGE SCALE GENOMIC DNA]</scope>
    <source>
        <strain evidence="2">cv. Niubang</strain>
    </source>
</reference>
<sequence>MENEFLAKKHQDAEEGPSVLVRVGPTPFTGYDEQGTSLEFIKLIRKSIRVPFLEESIKIFVKELIKIDPCKLYGVIDKPLDYQRNYMKFVENFSRTKGYANRPGILQIKEVRIKNYIVVWYQEFDVQRRDLQESTFSEADFENLNIADLEFIYHEFRRRTVRPRAVVFALEAVKRDLEFLTPVVTPELGVIYVNTETHKEQFMRASEVEKFSDGTLKMVLRELEEKHKHSEMRRLEMGEHMPKSDRIAMERMIRAIRDRIEFREGISRFESFLDMRIKSFRRWNR</sequence>
<evidence type="ECO:0000313" key="1">
    <source>
        <dbReference type="EMBL" id="KAI3729432.1"/>
    </source>
</evidence>
<accession>A0ACB9C5G4</accession>
<dbReference type="Proteomes" id="UP001055879">
    <property type="component" value="Linkage Group LG05"/>
</dbReference>
<dbReference type="EMBL" id="CM042051">
    <property type="protein sequence ID" value="KAI3729432.1"/>
    <property type="molecule type" value="Genomic_DNA"/>
</dbReference>
<reference evidence="2" key="1">
    <citation type="journal article" date="2022" name="Mol. Ecol. Resour.">
        <title>The genomes of chicory, endive, great burdock and yacon provide insights into Asteraceae palaeo-polyploidization history and plant inulin production.</title>
        <authorList>
            <person name="Fan W."/>
            <person name="Wang S."/>
            <person name="Wang H."/>
            <person name="Wang A."/>
            <person name="Jiang F."/>
            <person name="Liu H."/>
            <person name="Zhao H."/>
            <person name="Xu D."/>
            <person name="Zhang Y."/>
        </authorList>
    </citation>
    <scope>NUCLEOTIDE SEQUENCE [LARGE SCALE GENOMIC DNA]</scope>
    <source>
        <strain evidence="2">cv. Niubang</strain>
    </source>
</reference>
<proteinExistence type="predicted"/>
<organism evidence="1 2">
    <name type="scientific">Arctium lappa</name>
    <name type="common">Greater burdock</name>
    <name type="synonym">Lappa major</name>
    <dbReference type="NCBI Taxonomy" id="4217"/>
    <lineage>
        <taxon>Eukaryota</taxon>
        <taxon>Viridiplantae</taxon>
        <taxon>Streptophyta</taxon>
        <taxon>Embryophyta</taxon>
        <taxon>Tracheophyta</taxon>
        <taxon>Spermatophyta</taxon>
        <taxon>Magnoliopsida</taxon>
        <taxon>eudicotyledons</taxon>
        <taxon>Gunneridae</taxon>
        <taxon>Pentapetalae</taxon>
        <taxon>asterids</taxon>
        <taxon>campanulids</taxon>
        <taxon>Asterales</taxon>
        <taxon>Asteraceae</taxon>
        <taxon>Carduoideae</taxon>
        <taxon>Cardueae</taxon>
        <taxon>Arctiinae</taxon>
        <taxon>Arctium</taxon>
    </lineage>
</organism>
<gene>
    <name evidence="1" type="ORF">L6452_18090</name>
</gene>
<comment type="caution">
    <text evidence="1">The sequence shown here is derived from an EMBL/GenBank/DDBJ whole genome shotgun (WGS) entry which is preliminary data.</text>
</comment>
<name>A0ACB9C5G4_ARCLA</name>